<evidence type="ECO:0000256" key="2">
    <source>
        <dbReference type="ARBA" id="ARBA00003969"/>
    </source>
</evidence>
<evidence type="ECO:0000259" key="10">
    <source>
        <dbReference type="Pfam" id="PF17801"/>
    </source>
</evidence>
<keyword evidence="12" id="KW-1185">Reference proteome</keyword>
<evidence type="ECO:0000256" key="4">
    <source>
        <dbReference type="ARBA" id="ARBA00012755"/>
    </source>
</evidence>
<sequence>MYFFAKVLLVVQTTYLIVVLGLSASLSSQLPPTTTSPTASECSSGLEAPVTSPLSNGLALTPPMGWSSWNQFGDLIDETLIKSTIDAMISNGLKDAGFIYVNLDDGWQRYKGNRSNHPLEVDPVKFPNGMKALADYAHDKGFKLGIYSGPGDITCAGYTGSLGHEEEDAAMFAEWGIDHLKYDSCCSHADAPKSVVQEIVLKMSKALLASGRSIVYHACHCGWADIWEWAADEGANQWRIGQDISDDFNYPGNREKYYFDVLDMIDRGNDLAQYSGPGHWNDYDMLIIGLNGNSTQLVGTGASNIEYRTHFSMWAMVASPLLIGSDVRTLDAYELQTLTNKEVIEISQDPLGISAQTVGVGYETDGDLQVYAKEMSDGSYAVALLNRGTFTAEMSLSPRRDLLMTWDHYRMRDLWKHKEGLYDVPYTVEVMPHEAKVLRVWEVQANASMCFFPIKTVGVLSRMLYPIRPSYQYR</sequence>
<proteinExistence type="inferred from homology"/>
<reference evidence="11 12" key="1">
    <citation type="submission" date="2019-06" db="EMBL/GenBank/DDBJ databases">
        <title>Genome Sequence of the Brown Rot Fungal Pathogen Monilinia fructicola.</title>
        <authorList>
            <person name="De Miccolis Angelini R.M."/>
            <person name="Landi L."/>
            <person name="Abate D."/>
            <person name="Pollastro S."/>
            <person name="Romanazzi G."/>
            <person name="Faretra F."/>
        </authorList>
    </citation>
    <scope>NUCLEOTIDE SEQUENCE [LARGE SCALE GENOMIC DNA]</scope>
    <source>
        <strain evidence="11 12">Mfrc123</strain>
    </source>
</reference>
<dbReference type="PROSITE" id="PS00512">
    <property type="entry name" value="ALPHA_GALACTOSIDASE"/>
    <property type="match status" value="1"/>
</dbReference>
<dbReference type="GO" id="GO:0004557">
    <property type="term" value="F:alpha-galactosidase activity"/>
    <property type="evidence" value="ECO:0007669"/>
    <property type="project" value="UniProtKB-EC"/>
</dbReference>
<dbReference type="FunFam" id="3.20.20.70:FF:000286">
    <property type="entry name" value="Alpha-galactosidase"/>
    <property type="match status" value="1"/>
</dbReference>
<evidence type="ECO:0000256" key="1">
    <source>
        <dbReference type="ARBA" id="ARBA00001255"/>
    </source>
</evidence>
<dbReference type="PANTHER" id="PTHR11452:SF75">
    <property type="entry name" value="ALPHA-GALACTOSIDASE MEL1"/>
    <property type="match status" value="1"/>
</dbReference>
<dbReference type="InterPro" id="IPR013785">
    <property type="entry name" value="Aldolase_TIM"/>
</dbReference>
<evidence type="ECO:0000256" key="8">
    <source>
        <dbReference type="RuleBase" id="RU361168"/>
    </source>
</evidence>
<dbReference type="SUPFAM" id="SSF51445">
    <property type="entry name" value="(Trans)glycosidases"/>
    <property type="match status" value="1"/>
</dbReference>
<accession>A0A5M9K3T5</accession>
<dbReference type="Proteomes" id="UP000322873">
    <property type="component" value="Unassembled WGS sequence"/>
</dbReference>
<keyword evidence="6 8" id="KW-0378">Hydrolase</keyword>
<evidence type="ECO:0000256" key="7">
    <source>
        <dbReference type="ARBA" id="ARBA00023295"/>
    </source>
</evidence>
<dbReference type="Pfam" id="PF16499">
    <property type="entry name" value="Melibiase_2"/>
    <property type="match status" value="1"/>
</dbReference>
<dbReference type="GO" id="GO:0005975">
    <property type="term" value="P:carbohydrate metabolic process"/>
    <property type="evidence" value="ECO:0007669"/>
    <property type="project" value="InterPro"/>
</dbReference>
<dbReference type="VEuPathDB" id="FungiDB:MFRU_001g05140"/>
<dbReference type="Gene3D" id="2.60.40.1180">
    <property type="entry name" value="Golgi alpha-mannosidase II"/>
    <property type="match status" value="1"/>
</dbReference>
<dbReference type="EMBL" id="VICG01000003">
    <property type="protein sequence ID" value="KAA8573515.1"/>
    <property type="molecule type" value="Genomic_DNA"/>
</dbReference>
<evidence type="ECO:0000256" key="6">
    <source>
        <dbReference type="ARBA" id="ARBA00022801"/>
    </source>
</evidence>
<dbReference type="Gene3D" id="3.20.20.70">
    <property type="entry name" value="Aldolase class I"/>
    <property type="match status" value="1"/>
</dbReference>
<evidence type="ECO:0000313" key="11">
    <source>
        <dbReference type="EMBL" id="KAA8573515.1"/>
    </source>
</evidence>
<feature type="domain" description="Alpha galactosidase C-terminal" evidence="10">
    <location>
        <begin position="365"/>
        <end position="440"/>
    </location>
</feature>
<feature type="region of interest" description="Disordered" evidence="9">
    <location>
        <begin position="27"/>
        <end position="46"/>
    </location>
</feature>
<comment type="similarity">
    <text evidence="3 8">Belongs to the glycosyl hydrolase 27 family.</text>
</comment>
<keyword evidence="7 8" id="KW-0326">Glycosidase</keyword>
<dbReference type="SUPFAM" id="SSF51011">
    <property type="entry name" value="Glycosyl hydrolase domain"/>
    <property type="match status" value="1"/>
</dbReference>
<dbReference type="CDD" id="cd14792">
    <property type="entry name" value="GH27"/>
    <property type="match status" value="1"/>
</dbReference>
<evidence type="ECO:0000256" key="3">
    <source>
        <dbReference type="ARBA" id="ARBA00009743"/>
    </source>
</evidence>
<name>A0A5M9K3T5_MONFR</name>
<dbReference type="AlphaFoldDB" id="A0A5M9K3T5"/>
<comment type="function">
    <text evidence="2">Hydrolyzes a variety of simple alpha-D-galactoside as well as more complex molecules such as oligosaccharides and polysaccharides.</text>
</comment>
<dbReference type="PANTHER" id="PTHR11452">
    <property type="entry name" value="ALPHA-GALACTOSIDASE/ALPHA-N-ACETYLGALACTOSAMINIDASE"/>
    <property type="match status" value="1"/>
</dbReference>
<dbReference type="PRINTS" id="PR00740">
    <property type="entry name" value="GLHYDRLASE27"/>
</dbReference>
<feature type="compositionally biased region" description="Low complexity" evidence="9">
    <location>
        <begin position="27"/>
        <end position="44"/>
    </location>
</feature>
<dbReference type="InterPro" id="IPR017853">
    <property type="entry name" value="GH"/>
</dbReference>
<dbReference type="InterPro" id="IPR002241">
    <property type="entry name" value="Glyco_hydro_27"/>
</dbReference>
<protein>
    <recommendedName>
        <fullName evidence="4 8">Alpha-galactosidase</fullName>
        <ecNumber evidence="4 8">3.2.1.22</ecNumber>
    </recommendedName>
    <alternativeName>
        <fullName evidence="8">Melibiase</fullName>
    </alternativeName>
</protein>
<dbReference type="Pfam" id="PF17801">
    <property type="entry name" value="Melibiase_C"/>
    <property type="match status" value="1"/>
</dbReference>
<evidence type="ECO:0000256" key="5">
    <source>
        <dbReference type="ARBA" id="ARBA00022729"/>
    </source>
</evidence>
<comment type="catalytic activity">
    <reaction evidence="1 8">
        <text>Hydrolysis of terminal, non-reducing alpha-D-galactose residues in alpha-D-galactosides, including galactose oligosaccharides, galactomannans and galactolipids.</text>
        <dbReference type="EC" id="3.2.1.22"/>
    </reaction>
</comment>
<dbReference type="InterPro" id="IPR013780">
    <property type="entry name" value="Glyco_hydro_b"/>
</dbReference>
<organism evidence="11 12">
    <name type="scientific">Monilinia fructicola</name>
    <name type="common">Brown rot fungus</name>
    <name type="synonym">Ciboria fructicola</name>
    <dbReference type="NCBI Taxonomy" id="38448"/>
    <lineage>
        <taxon>Eukaryota</taxon>
        <taxon>Fungi</taxon>
        <taxon>Dikarya</taxon>
        <taxon>Ascomycota</taxon>
        <taxon>Pezizomycotina</taxon>
        <taxon>Leotiomycetes</taxon>
        <taxon>Helotiales</taxon>
        <taxon>Sclerotiniaceae</taxon>
        <taxon>Monilinia</taxon>
    </lineage>
</organism>
<evidence type="ECO:0000313" key="12">
    <source>
        <dbReference type="Proteomes" id="UP000322873"/>
    </source>
</evidence>
<dbReference type="InterPro" id="IPR000111">
    <property type="entry name" value="Glyco_hydro_27/36_CS"/>
</dbReference>
<keyword evidence="8" id="KW-1015">Disulfide bond</keyword>
<dbReference type="InterPro" id="IPR041233">
    <property type="entry name" value="Melibiase_C"/>
</dbReference>
<keyword evidence="5" id="KW-0732">Signal</keyword>
<comment type="caution">
    <text evidence="11">The sequence shown here is derived from an EMBL/GenBank/DDBJ whole genome shotgun (WGS) entry which is preliminary data.</text>
</comment>
<evidence type="ECO:0000256" key="9">
    <source>
        <dbReference type="SAM" id="MobiDB-lite"/>
    </source>
</evidence>
<dbReference type="EC" id="3.2.1.22" evidence="4 8"/>
<gene>
    <name evidence="11" type="ORF">EYC84_005100</name>
</gene>